<organism evidence="1 2">
    <name type="scientific">Peronospora matthiolae</name>
    <dbReference type="NCBI Taxonomy" id="2874970"/>
    <lineage>
        <taxon>Eukaryota</taxon>
        <taxon>Sar</taxon>
        <taxon>Stramenopiles</taxon>
        <taxon>Oomycota</taxon>
        <taxon>Peronosporomycetes</taxon>
        <taxon>Peronosporales</taxon>
        <taxon>Peronosporaceae</taxon>
        <taxon>Peronospora</taxon>
    </lineage>
</organism>
<accession>A0AAV1TL51</accession>
<evidence type="ECO:0000313" key="1">
    <source>
        <dbReference type="EMBL" id="CAK7922116.1"/>
    </source>
</evidence>
<proteinExistence type="predicted"/>
<dbReference type="Proteomes" id="UP001162060">
    <property type="component" value="Unassembled WGS sequence"/>
</dbReference>
<gene>
    <name evidence="1" type="ORF">PM001_LOCUS7466</name>
</gene>
<reference evidence="1" key="1">
    <citation type="submission" date="2024-01" db="EMBL/GenBank/DDBJ databases">
        <authorList>
            <person name="Webb A."/>
        </authorList>
    </citation>
    <scope>NUCLEOTIDE SEQUENCE</scope>
    <source>
        <strain evidence="1">Pm1</strain>
    </source>
</reference>
<name>A0AAV1TL51_9STRA</name>
<dbReference type="EMBL" id="CAKLBY020000065">
    <property type="protein sequence ID" value="CAK7922116.1"/>
    <property type="molecule type" value="Genomic_DNA"/>
</dbReference>
<protein>
    <submittedName>
        <fullName evidence="1">Uncharacterized protein</fullName>
    </submittedName>
</protein>
<evidence type="ECO:0000313" key="2">
    <source>
        <dbReference type="Proteomes" id="UP001162060"/>
    </source>
</evidence>
<comment type="caution">
    <text evidence="1">The sequence shown here is derived from an EMBL/GenBank/DDBJ whole genome shotgun (WGS) entry which is preliminary data.</text>
</comment>
<dbReference type="AlphaFoldDB" id="A0AAV1TL51"/>
<sequence length="60" mass="6729">MAKIKIKDGMPKVQKEHVDHYFETLNDPGLVDQLTRLLLADVGGSGKVLKARQRTKARRG</sequence>